<evidence type="ECO:0000313" key="3">
    <source>
        <dbReference type="Proteomes" id="UP001232148"/>
    </source>
</evidence>
<evidence type="ECO:0000313" key="2">
    <source>
        <dbReference type="EMBL" id="KAK2034651.1"/>
    </source>
</evidence>
<evidence type="ECO:0000256" key="1">
    <source>
        <dbReference type="SAM" id="MobiDB-lite"/>
    </source>
</evidence>
<accession>A0AAD9HSV4</accession>
<dbReference type="Proteomes" id="UP001232148">
    <property type="component" value="Unassembled WGS sequence"/>
</dbReference>
<gene>
    <name evidence="2" type="ORF">LX32DRAFT_372261</name>
</gene>
<proteinExistence type="predicted"/>
<organism evidence="2 3">
    <name type="scientific">Colletotrichum zoysiae</name>
    <dbReference type="NCBI Taxonomy" id="1216348"/>
    <lineage>
        <taxon>Eukaryota</taxon>
        <taxon>Fungi</taxon>
        <taxon>Dikarya</taxon>
        <taxon>Ascomycota</taxon>
        <taxon>Pezizomycotina</taxon>
        <taxon>Sordariomycetes</taxon>
        <taxon>Hypocreomycetidae</taxon>
        <taxon>Glomerellales</taxon>
        <taxon>Glomerellaceae</taxon>
        <taxon>Colletotrichum</taxon>
        <taxon>Colletotrichum graminicola species complex</taxon>
    </lineage>
</organism>
<feature type="compositionally biased region" description="Polar residues" evidence="1">
    <location>
        <begin position="94"/>
        <end position="106"/>
    </location>
</feature>
<name>A0AAD9HSV4_9PEZI</name>
<reference evidence="2" key="1">
    <citation type="submission" date="2021-06" db="EMBL/GenBank/DDBJ databases">
        <title>Comparative genomics, transcriptomics and evolutionary studies reveal genomic signatures of adaptation to plant cell wall in hemibiotrophic fungi.</title>
        <authorList>
            <consortium name="DOE Joint Genome Institute"/>
            <person name="Baroncelli R."/>
            <person name="Diaz J.F."/>
            <person name="Benocci T."/>
            <person name="Peng M."/>
            <person name="Battaglia E."/>
            <person name="Haridas S."/>
            <person name="Andreopoulos W."/>
            <person name="Labutti K."/>
            <person name="Pangilinan J."/>
            <person name="Floch G.L."/>
            <person name="Makela M.R."/>
            <person name="Henrissat B."/>
            <person name="Grigoriev I.V."/>
            <person name="Crouch J.A."/>
            <person name="De Vries R.P."/>
            <person name="Sukno S.A."/>
            <person name="Thon M.R."/>
        </authorList>
    </citation>
    <scope>NUCLEOTIDE SEQUENCE</scope>
    <source>
        <strain evidence="2">MAFF235873</strain>
    </source>
</reference>
<comment type="caution">
    <text evidence="2">The sequence shown here is derived from an EMBL/GenBank/DDBJ whole genome shotgun (WGS) entry which is preliminary data.</text>
</comment>
<dbReference type="AlphaFoldDB" id="A0AAD9HSV4"/>
<dbReference type="EMBL" id="MU842813">
    <property type="protein sequence ID" value="KAK2034651.1"/>
    <property type="molecule type" value="Genomic_DNA"/>
</dbReference>
<feature type="region of interest" description="Disordered" evidence="1">
    <location>
        <begin position="76"/>
        <end position="106"/>
    </location>
</feature>
<sequence length="106" mass="11353">MSHFEMPVAGAGSDRYTVHLQLRQSSGCFCFALLAGVSSSTIAREKGQSFIEPGPQAWLPTQVPANPARFLLTQDGLGRRATRPQSAGRVDSHCSVSNQRGSPNLP</sequence>
<protein>
    <submittedName>
        <fullName evidence="2">Uncharacterized protein</fullName>
    </submittedName>
</protein>
<keyword evidence="3" id="KW-1185">Reference proteome</keyword>